<evidence type="ECO:0000313" key="2">
    <source>
        <dbReference type="EMBL" id="RZO75687.1"/>
    </source>
</evidence>
<organism evidence="2 3">
    <name type="scientific">OM182 bacterium</name>
    <dbReference type="NCBI Taxonomy" id="2510334"/>
    <lineage>
        <taxon>Bacteria</taxon>
        <taxon>Pseudomonadati</taxon>
        <taxon>Pseudomonadota</taxon>
        <taxon>Gammaproteobacteria</taxon>
        <taxon>OMG group</taxon>
        <taxon>OM182 clade</taxon>
    </lineage>
</organism>
<reference evidence="2 3" key="1">
    <citation type="submission" date="2019-02" db="EMBL/GenBank/DDBJ databases">
        <title>Prokaryotic population dynamics and viral predation in marine succession experiment using metagenomics: the confinement effect.</title>
        <authorList>
            <person name="Haro-Moreno J.M."/>
            <person name="Rodriguez-Valera F."/>
            <person name="Lopez-Perez M."/>
        </authorList>
    </citation>
    <scope>NUCLEOTIDE SEQUENCE [LARGE SCALE GENOMIC DNA]</scope>
    <source>
        <strain evidence="2">MED-G157</strain>
    </source>
</reference>
<dbReference type="InterPro" id="IPR007138">
    <property type="entry name" value="ABM_dom"/>
</dbReference>
<name>A0A520RZQ0_9GAMM</name>
<dbReference type="SUPFAM" id="SSF54909">
    <property type="entry name" value="Dimeric alpha+beta barrel"/>
    <property type="match status" value="1"/>
</dbReference>
<feature type="domain" description="ABM" evidence="1">
    <location>
        <begin position="1"/>
        <end position="71"/>
    </location>
</feature>
<dbReference type="InterPro" id="IPR011008">
    <property type="entry name" value="Dimeric_a/b-barrel"/>
</dbReference>
<evidence type="ECO:0000313" key="3">
    <source>
        <dbReference type="Proteomes" id="UP000316199"/>
    </source>
</evidence>
<dbReference type="Pfam" id="PF03992">
    <property type="entry name" value="ABM"/>
    <property type="match status" value="1"/>
</dbReference>
<dbReference type="EMBL" id="SHAG01000027">
    <property type="protein sequence ID" value="RZO75687.1"/>
    <property type="molecule type" value="Genomic_DNA"/>
</dbReference>
<dbReference type="Proteomes" id="UP000316199">
    <property type="component" value="Unassembled WGS sequence"/>
</dbReference>
<dbReference type="AlphaFoldDB" id="A0A520RZQ0"/>
<protein>
    <recommendedName>
        <fullName evidence="1">ABM domain-containing protein</fullName>
    </recommendedName>
</protein>
<gene>
    <name evidence="2" type="ORF">EVA68_06325</name>
</gene>
<accession>A0A520RZQ0</accession>
<proteinExistence type="predicted"/>
<sequence length="97" mass="10953">MIGIMVQLYPKKGHEDLVQAEMKKFASTCVENESGTLMYTIVKDDTGMLGTMELYSDEKALQVHAKTDYHDELGALLKPYVEKASINRFHVLHHPTA</sequence>
<dbReference type="Gene3D" id="3.30.70.100">
    <property type="match status" value="1"/>
</dbReference>
<evidence type="ECO:0000259" key="1">
    <source>
        <dbReference type="Pfam" id="PF03992"/>
    </source>
</evidence>
<comment type="caution">
    <text evidence="2">The sequence shown here is derived from an EMBL/GenBank/DDBJ whole genome shotgun (WGS) entry which is preliminary data.</text>
</comment>